<accession>A0A9D5AHG2</accession>
<comment type="caution">
    <text evidence="4">The sequence shown here is derived from an EMBL/GenBank/DDBJ whole genome shotgun (WGS) entry which is preliminary data.</text>
</comment>
<dbReference type="Gene3D" id="3.30.40.10">
    <property type="entry name" value="Zinc/RING finger domain, C3HC4 (zinc finger)"/>
    <property type="match status" value="1"/>
</dbReference>
<proteinExistence type="predicted"/>
<reference evidence="4 5" key="1">
    <citation type="journal article" date="2022" name="Nat. Genet.">
        <title>Improved pea reference genome and pan-genome highlight genomic features and evolutionary characteristics.</title>
        <authorList>
            <person name="Yang T."/>
            <person name="Liu R."/>
            <person name="Luo Y."/>
            <person name="Hu S."/>
            <person name="Wang D."/>
            <person name="Wang C."/>
            <person name="Pandey M.K."/>
            <person name="Ge S."/>
            <person name="Xu Q."/>
            <person name="Li N."/>
            <person name="Li G."/>
            <person name="Huang Y."/>
            <person name="Saxena R.K."/>
            <person name="Ji Y."/>
            <person name="Li M."/>
            <person name="Yan X."/>
            <person name="He Y."/>
            <person name="Liu Y."/>
            <person name="Wang X."/>
            <person name="Xiang C."/>
            <person name="Varshney R.K."/>
            <person name="Ding H."/>
            <person name="Gao S."/>
            <person name="Zong X."/>
        </authorList>
    </citation>
    <scope>NUCLEOTIDE SEQUENCE [LARGE SCALE GENOMIC DNA]</scope>
    <source>
        <strain evidence="4 5">cv. Zhongwan 6</strain>
    </source>
</reference>
<keyword evidence="1" id="KW-0862">Zinc</keyword>
<keyword evidence="2" id="KW-0472">Membrane</keyword>
<feature type="transmembrane region" description="Helical" evidence="2">
    <location>
        <begin position="31"/>
        <end position="55"/>
    </location>
</feature>
<keyword evidence="5" id="KW-1185">Reference proteome</keyword>
<evidence type="ECO:0000256" key="1">
    <source>
        <dbReference type="PROSITE-ProRule" id="PRU00175"/>
    </source>
</evidence>
<dbReference type="InterPro" id="IPR001841">
    <property type="entry name" value="Znf_RING"/>
</dbReference>
<dbReference type="SUPFAM" id="SSF57850">
    <property type="entry name" value="RING/U-box"/>
    <property type="match status" value="1"/>
</dbReference>
<dbReference type="PANTHER" id="PTHR45676:SF41">
    <property type="entry name" value="RING-H2 FINGER PROTEIN ATL66"/>
    <property type="match status" value="1"/>
</dbReference>
<evidence type="ECO:0000313" key="4">
    <source>
        <dbReference type="EMBL" id="KAI5408608.1"/>
    </source>
</evidence>
<evidence type="ECO:0000256" key="2">
    <source>
        <dbReference type="SAM" id="Phobius"/>
    </source>
</evidence>
<keyword evidence="1" id="KW-0479">Metal-binding</keyword>
<gene>
    <name evidence="4" type="ORF">KIW84_054447</name>
</gene>
<dbReference type="SMART" id="SM00184">
    <property type="entry name" value="RING"/>
    <property type="match status" value="1"/>
</dbReference>
<protein>
    <recommendedName>
        <fullName evidence="3">RING-type domain-containing protein</fullName>
    </recommendedName>
</protein>
<keyword evidence="2" id="KW-1133">Transmembrane helix</keyword>
<dbReference type="InterPro" id="IPR013083">
    <property type="entry name" value="Znf_RING/FYVE/PHD"/>
</dbReference>
<dbReference type="PROSITE" id="PS50089">
    <property type="entry name" value="ZF_RING_2"/>
    <property type="match status" value="1"/>
</dbReference>
<dbReference type="PANTHER" id="PTHR45676">
    <property type="entry name" value="RING-H2 FINGER PROTEIN ATL51-RELATED"/>
    <property type="match status" value="1"/>
</dbReference>
<evidence type="ECO:0000259" key="3">
    <source>
        <dbReference type="PROSITE" id="PS50089"/>
    </source>
</evidence>
<dbReference type="Gramene" id="Psat05G0444700-T2">
    <property type="protein sequence ID" value="KAI5408608.1"/>
    <property type="gene ID" value="KIW84_054447"/>
</dbReference>
<evidence type="ECO:0000313" key="5">
    <source>
        <dbReference type="Proteomes" id="UP001058974"/>
    </source>
</evidence>
<feature type="domain" description="RING-type" evidence="3">
    <location>
        <begin position="101"/>
        <end position="143"/>
    </location>
</feature>
<keyword evidence="1" id="KW-0863">Zinc-finger</keyword>
<organism evidence="4 5">
    <name type="scientific">Pisum sativum</name>
    <name type="common">Garden pea</name>
    <name type="synonym">Lathyrus oleraceus</name>
    <dbReference type="NCBI Taxonomy" id="3888"/>
    <lineage>
        <taxon>Eukaryota</taxon>
        <taxon>Viridiplantae</taxon>
        <taxon>Streptophyta</taxon>
        <taxon>Embryophyta</taxon>
        <taxon>Tracheophyta</taxon>
        <taxon>Spermatophyta</taxon>
        <taxon>Magnoliopsida</taxon>
        <taxon>eudicotyledons</taxon>
        <taxon>Gunneridae</taxon>
        <taxon>Pentapetalae</taxon>
        <taxon>rosids</taxon>
        <taxon>fabids</taxon>
        <taxon>Fabales</taxon>
        <taxon>Fabaceae</taxon>
        <taxon>Papilionoideae</taxon>
        <taxon>50 kb inversion clade</taxon>
        <taxon>NPAAA clade</taxon>
        <taxon>Hologalegina</taxon>
        <taxon>IRL clade</taxon>
        <taxon>Fabeae</taxon>
        <taxon>Lathyrus</taxon>
    </lineage>
</organism>
<keyword evidence="2" id="KW-0812">Transmembrane</keyword>
<dbReference type="AlphaFoldDB" id="A0A9D5AHG2"/>
<name>A0A9D5AHG2_PEA</name>
<dbReference type="EMBL" id="JAMSHJ010000005">
    <property type="protein sequence ID" value="KAI5408608.1"/>
    <property type="molecule type" value="Genomic_DNA"/>
</dbReference>
<dbReference type="GO" id="GO:0008270">
    <property type="term" value="F:zinc ion binding"/>
    <property type="evidence" value="ECO:0007669"/>
    <property type="project" value="UniProtKB-KW"/>
</dbReference>
<dbReference type="Proteomes" id="UP001058974">
    <property type="component" value="Chromosome 5"/>
</dbReference>
<sequence>QKMASQHYHTTDIHWHFNIQYVSNFHSTNQALLLLLCFFATVIFLPAFFLCIHFCHRRFSPQPSNMVMKSPMELQHVQVQSYSTTKSLGMVGAGLEDKKECCICLSIFQDNEKVKVVIECQHVYHSQCLDLWLSAHPSCPLCRASLHTC</sequence>
<dbReference type="Pfam" id="PF13639">
    <property type="entry name" value="zf-RING_2"/>
    <property type="match status" value="1"/>
</dbReference>
<feature type="non-terminal residue" evidence="4">
    <location>
        <position position="1"/>
    </location>
</feature>